<name>A0A9Q0RJP6_BLOTA</name>
<dbReference type="InterPro" id="IPR050975">
    <property type="entry name" value="Sleep_regulator"/>
</dbReference>
<gene>
    <name evidence="5" type="ORF">RDWZM_008048</name>
</gene>
<feature type="transmembrane region" description="Helical" evidence="3">
    <location>
        <begin position="149"/>
        <end position="168"/>
    </location>
</feature>
<keyword evidence="3" id="KW-0812">Transmembrane</keyword>
<dbReference type="InterPro" id="IPR031424">
    <property type="entry name" value="QVR-like"/>
</dbReference>
<organism evidence="5 6">
    <name type="scientific">Blomia tropicalis</name>
    <name type="common">Mite</name>
    <dbReference type="NCBI Taxonomy" id="40697"/>
    <lineage>
        <taxon>Eukaryota</taxon>
        <taxon>Metazoa</taxon>
        <taxon>Ecdysozoa</taxon>
        <taxon>Arthropoda</taxon>
        <taxon>Chelicerata</taxon>
        <taxon>Arachnida</taxon>
        <taxon>Acari</taxon>
        <taxon>Acariformes</taxon>
        <taxon>Sarcoptiformes</taxon>
        <taxon>Astigmata</taxon>
        <taxon>Glycyphagoidea</taxon>
        <taxon>Echimyopodidae</taxon>
        <taxon>Blomia</taxon>
    </lineage>
</organism>
<keyword evidence="6" id="KW-1185">Reference proteome</keyword>
<dbReference type="OMA" id="GQAIKCW"/>
<dbReference type="CDD" id="cd23592">
    <property type="entry name" value="TFP_LU_ECD_Crok"/>
    <property type="match status" value="1"/>
</dbReference>
<comment type="caution">
    <text evidence="5">The sequence shown here is derived from an EMBL/GenBank/DDBJ whole genome shotgun (WGS) entry which is preliminary data.</text>
</comment>
<evidence type="ECO:0000256" key="1">
    <source>
        <dbReference type="ARBA" id="ARBA00022729"/>
    </source>
</evidence>
<protein>
    <recommendedName>
        <fullName evidence="7">Protein sleepless</fullName>
    </recommendedName>
</protein>
<dbReference type="GO" id="GO:0030431">
    <property type="term" value="P:sleep"/>
    <property type="evidence" value="ECO:0007669"/>
    <property type="project" value="InterPro"/>
</dbReference>
<keyword evidence="3" id="KW-1133">Transmembrane helix</keyword>
<keyword evidence="3" id="KW-0472">Membrane</keyword>
<dbReference type="AlphaFoldDB" id="A0A9Q0RJP6"/>
<evidence type="ECO:0000256" key="3">
    <source>
        <dbReference type="SAM" id="Phobius"/>
    </source>
</evidence>
<reference evidence="5" key="1">
    <citation type="submission" date="2022-12" db="EMBL/GenBank/DDBJ databases">
        <title>Genome assemblies of Blomia tropicalis.</title>
        <authorList>
            <person name="Cui Y."/>
        </authorList>
    </citation>
    <scope>NUCLEOTIDE SEQUENCE</scope>
    <source>
        <tissue evidence="5">Adult mites</tissue>
    </source>
</reference>
<proteinExistence type="predicted"/>
<dbReference type="GO" id="GO:0032222">
    <property type="term" value="P:regulation of synaptic transmission, cholinergic"/>
    <property type="evidence" value="ECO:0007669"/>
    <property type="project" value="InterPro"/>
</dbReference>
<dbReference type="PANTHER" id="PTHR33562">
    <property type="entry name" value="ATILLA, ISOFORM B-RELATED-RELATED"/>
    <property type="match status" value="1"/>
</dbReference>
<sequence>MRFMFHILTLLAFITILSLYNVFAIKCWICHSDTDPKCADPFDNTTLPIRDCREMKRSFLFEPEDPYETLRRNEFKIKYVPKLLTATMCRKIRQKIHGNWRIIRDCAFLGSPGEGTGNEHHCLYRKGTYDIYLEYCTCNSKDGCNGSSMLQPFTLLIAVSIVMVRLVLNR</sequence>
<accession>A0A9Q0RJP6</accession>
<dbReference type="PANTHER" id="PTHR33562:SF2">
    <property type="entry name" value="PROTEIN QUIVER"/>
    <property type="match status" value="1"/>
</dbReference>
<evidence type="ECO:0000256" key="4">
    <source>
        <dbReference type="SAM" id="SignalP"/>
    </source>
</evidence>
<evidence type="ECO:0000256" key="2">
    <source>
        <dbReference type="ARBA" id="ARBA00023180"/>
    </source>
</evidence>
<evidence type="ECO:0000313" key="5">
    <source>
        <dbReference type="EMBL" id="KAJ6216891.1"/>
    </source>
</evidence>
<dbReference type="Pfam" id="PF17064">
    <property type="entry name" value="QVR"/>
    <property type="match status" value="1"/>
</dbReference>
<dbReference type="Proteomes" id="UP001142055">
    <property type="component" value="Chromosome 3"/>
</dbReference>
<evidence type="ECO:0000313" key="6">
    <source>
        <dbReference type="Proteomes" id="UP001142055"/>
    </source>
</evidence>
<dbReference type="EMBL" id="JAPWDV010000003">
    <property type="protein sequence ID" value="KAJ6216891.1"/>
    <property type="molecule type" value="Genomic_DNA"/>
</dbReference>
<keyword evidence="2" id="KW-0325">Glycoprotein</keyword>
<feature type="signal peptide" evidence="4">
    <location>
        <begin position="1"/>
        <end position="24"/>
    </location>
</feature>
<keyword evidence="1 4" id="KW-0732">Signal</keyword>
<evidence type="ECO:0008006" key="7">
    <source>
        <dbReference type="Google" id="ProtNLM"/>
    </source>
</evidence>
<feature type="chain" id="PRO_5040392829" description="Protein sleepless" evidence="4">
    <location>
        <begin position="25"/>
        <end position="170"/>
    </location>
</feature>